<dbReference type="InterPro" id="IPR000415">
    <property type="entry name" value="Nitroreductase-like"/>
</dbReference>
<gene>
    <name evidence="10" type="ORF">E3T49_07510</name>
</gene>
<organism evidence="10 11">
    <name type="scientific">Cryobacterium cryoconiti</name>
    <dbReference type="NCBI Taxonomy" id="1259239"/>
    <lineage>
        <taxon>Bacteria</taxon>
        <taxon>Bacillati</taxon>
        <taxon>Actinomycetota</taxon>
        <taxon>Actinomycetes</taxon>
        <taxon>Micrococcales</taxon>
        <taxon>Microbacteriaceae</taxon>
        <taxon>Cryobacterium</taxon>
    </lineage>
</organism>
<dbReference type="Pfam" id="PF00881">
    <property type="entry name" value="Nitroreductase"/>
    <property type="match status" value="1"/>
</dbReference>
<feature type="binding site" evidence="8">
    <location>
        <position position="40"/>
    </location>
    <ligand>
        <name>FMN</name>
        <dbReference type="ChEBI" id="CHEBI:58210"/>
        <note>ligand shared between dimeric partners</note>
    </ligand>
</feature>
<protein>
    <recommendedName>
        <fullName evidence="7">Putative NAD(P)H nitroreductase</fullName>
        <ecNumber evidence="7">1.-.-.-</ecNumber>
    </recommendedName>
</protein>
<dbReference type="GO" id="GO:0016491">
    <property type="term" value="F:oxidoreductase activity"/>
    <property type="evidence" value="ECO:0007669"/>
    <property type="project" value="UniProtKB-UniRule"/>
</dbReference>
<dbReference type="EMBL" id="SOHA01000020">
    <property type="protein sequence ID" value="TFD30697.1"/>
    <property type="molecule type" value="Genomic_DNA"/>
</dbReference>
<evidence type="ECO:0000259" key="9">
    <source>
        <dbReference type="Pfam" id="PF00881"/>
    </source>
</evidence>
<evidence type="ECO:0000256" key="6">
    <source>
        <dbReference type="ARBA" id="ARBA00023027"/>
    </source>
</evidence>
<feature type="binding site" description="in other chain" evidence="8">
    <location>
        <begin position="11"/>
        <end position="13"/>
    </location>
    <ligand>
        <name>FMN</name>
        <dbReference type="ChEBI" id="CHEBI:58210"/>
        <note>ligand shared between dimeric partners</note>
    </ligand>
</feature>
<keyword evidence="5 7" id="KW-0560">Oxidoreductase</keyword>
<dbReference type="PANTHER" id="PTHR43821:SF1">
    <property type="entry name" value="NAD(P)H NITROREDUCTASE YDJA-RELATED"/>
    <property type="match status" value="1"/>
</dbReference>
<evidence type="ECO:0000256" key="5">
    <source>
        <dbReference type="ARBA" id="ARBA00023002"/>
    </source>
</evidence>
<name>A0A4Y8JVK4_9MICO</name>
<sequence length="182" mass="19823">MSAVLDAVGRRRSHSKVTAQAPTHEELLPLVSIAARVADHGALRPWRLIEVRGDARLRLGEALVEAAGLTGTEAAKLAAKPLRAELLIAIVVSRRESDSVAAWEQDAVAAGVGHMLSLLLTDQGWGVMWRTGPLTRSEPVRRVQRLRESEELLGWLYVGGVPIDCRPGVRQTINPSDYLSEL</sequence>
<accession>A0A4Y8JVK4</accession>
<keyword evidence="3 7" id="KW-0288">FMN</keyword>
<reference evidence="10 11" key="1">
    <citation type="submission" date="2019-03" db="EMBL/GenBank/DDBJ databases">
        <title>Genomics of glacier-inhabiting Cryobacterium strains.</title>
        <authorList>
            <person name="Liu Q."/>
            <person name="Xin Y.-H."/>
        </authorList>
    </citation>
    <scope>NUCLEOTIDE SEQUENCE [LARGE SCALE GENOMIC DNA]</scope>
    <source>
        <strain evidence="10 11">TMT1-51</strain>
    </source>
</reference>
<dbReference type="PIRSF" id="PIRSF000232">
    <property type="entry name" value="YdjA"/>
    <property type="match status" value="1"/>
</dbReference>
<keyword evidence="11" id="KW-1185">Reference proteome</keyword>
<evidence type="ECO:0000256" key="4">
    <source>
        <dbReference type="ARBA" id="ARBA00022857"/>
    </source>
</evidence>
<dbReference type="InterPro" id="IPR026021">
    <property type="entry name" value="YdjA-like"/>
</dbReference>
<dbReference type="InterPro" id="IPR029479">
    <property type="entry name" value="Nitroreductase"/>
</dbReference>
<feature type="binding site" description="in other chain" evidence="8">
    <location>
        <begin position="129"/>
        <end position="131"/>
    </location>
    <ligand>
        <name>FMN</name>
        <dbReference type="ChEBI" id="CHEBI:58210"/>
        <note>ligand shared between dimeric partners</note>
    </ligand>
</feature>
<evidence type="ECO:0000256" key="2">
    <source>
        <dbReference type="ARBA" id="ARBA00022630"/>
    </source>
</evidence>
<dbReference type="Proteomes" id="UP000297472">
    <property type="component" value="Unassembled WGS sequence"/>
</dbReference>
<dbReference type="Gene3D" id="3.40.109.10">
    <property type="entry name" value="NADH Oxidase"/>
    <property type="match status" value="1"/>
</dbReference>
<dbReference type="RefSeq" id="WP_134424347.1">
    <property type="nucleotide sequence ID" value="NZ_SOHA01000020.1"/>
</dbReference>
<evidence type="ECO:0000256" key="1">
    <source>
        <dbReference type="ARBA" id="ARBA00007118"/>
    </source>
</evidence>
<dbReference type="SUPFAM" id="SSF55469">
    <property type="entry name" value="FMN-dependent nitroreductase-like"/>
    <property type="match status" value="1"/>
</dbReference>
<dbReference type="AlphaFoldDB" id="A0A4Y8JVK4"/>
<feature type="domain" description="Nitroreductase" evidence="9">
    <location>
        <begin position="10"/>
        <end position="159"/>
    </location>
</feature>
<dbReference type="EC" id="1.-.-.-" evidence="7"/>
<comment type="caution">
    <text evidence="10">The sequence shown here is derived from an EMBL/GenBank/DDBJ whole genome shotgun (WGS) entry which is preliminary data.</text>
</comment>
<keyword evidence="6 7" id="KW-0520">NAD</keyword>
<comment type="cofactor">
    <cofactor evidence="8">
        <name>FMN</name>
        <dbReference type="ChEBI" id="CHEBI:58210"/>
    </cofactor>
    <text evidence="8">Binds 1 FMN per subunit.</text>
</comment>
<evidence type="ECO:0000256" key="7">
    <source>
        <dbReference type="PIRNR" id="PIRNR000232"/>
    </source>
</evidence>
<dbReference type="OrthoDB" id="3268470at2"/>
<dbReference type="InterPro" id="IPR052530">
    <property type="entry name" value="NAD(P)H_nitroreductase"/>
</dbReference>
<evidence type="ECO:0000313" key="10">
    <source>
        <dbReference type="EMBL" id="TFD30697.1"/>
    </source>
</evidence>
<comment type="similarity">
    <text evidence="1 7">Belongs to the nitroreductase family.</text>
</comment>
<dbReference type="PANTHER" id="PTHR43821">
    <property type="entry name" value="NAD(P)H NITROREDUCTASE YDJA-RELATED"/>
    <property type="match status" value="1"/>
</dbReference>
<keyword evidence="2 7" id="KW-0285">Flavoprotein</keyword>
<keyword evidence="4 7" id="KW-0521">NADP</keyword>
<evidence type="ECO:0000313" key="11">
    <source>
        <dbReference type="Proteomes" id="UP000297472"/>
    </source>
</evidence>
<proteinExistence type="inferred from homology"/>
<feature type="binding site" evidence="8">
    <location>
        <position position="36"/>
    </location>
    <ligand>
        <name>FMN</name>
        <dbReference type="ChEBI" id="CHEBI:58210"/>
        <note>ligand shared between dimeric partners</note>
    </ligand>
</feature>
<evidence type="ECO:0000256" key="8">
    <source>
        <dbReference type="PIRSR" id="PIRSR000232-1"/>
    </source>
</evidence>
<evidence type="ECO:0000256" key="3">
    <source>
        <dbReference type="ARBA" id="ARBA00022643"/>
    </source>
</evidence>